<protein>
    <submittedName>
        <fullName evidence="2">Uncharacterized protein</fullName>
    </submittedName>
</protein>
<accession>A0ABS5LAV4</accession>
<comment type="caution">
    <text evidence="2">The sequence shown here is derived from an EMBL/GenBank/DDBJ whole genome shotgun (WGS) entry which is preliminary data.</text>
</comment>
<proteinExistence type="predicted"/>
<evidence type="ECO:0000313" key="2">
    <source>
        <dbReference type="EMBL" id="MBS2967769.1"/>
    </source>
</evidence>
<organism evidence="2 3">
    <name type="scientific">Metabacillus flavus</name>
    <dbReference type="NCBI Taxonomy" id="2823519"/>
    <lineage>
        <taxon>Bacteria</taxon>
        <taxon>Bacillati</taxon>
        <taxon>Bacillota</taxon>
        <taxon>Bacilli</taxon>
        <taxon>Bacillales</taxon>
        <taxon>Bacillaceae</taxon>
        <taxon>Metabacillus</taxon>
    </lineage>
</organism>
<name>A0ABS5LAV4_9BACI</name>
<reference evidence="2 3" key="1">
    <citation type="submission" date="2021-04" db="EMBL/GenBank/DDBJ databases">
        <title>Metabacillus sp. strain KIGAM252 whole genome sequence.</title>
        <authorList>
            <person name="Seo M.-J."/>
            <person name="Cho E.-S."/>
            <person name="Hwang C.Y."/>
            <person name="Yoon D.J."/>
        </authorList>
    </citation>
    <scope>NUCLEOTIDE SEQUENCE [LARGE SCALE GENOMIC DNA]</scope>
    <source>
        <strain evidence="2 3">KIGAM252</strain>
    </source>
</reference>
<keyword evidence="3" id="KW-1185">Reference proteome</keyword>
<dbReference type="RefSeq" id="WP_211556436.1">
    <property type="nucleotide sequence ID" value="NZ_JAGVRK010000001.1"/>
</dbReference>
<feature type="compositionally biased region" description="Basic and acidic residues" evidence="1">
    <location>
        <begin position="38"/>
        <end position="50"/>
    </location>
</feature>
<feature type="region of interest" description="Disordered" evidence="1">
    <location>
        <begin position="27"/>
        <end position="50"/>
    </location>
</feature>
<dbReference type="EMBL" id="JAGVRK010000001">
    <property type="protein sequence ID" value="MBS2967769.1"/>
    <property type="molecule type" value="Genomic_DNA"/>
</dbReference>
<evidence type="ECO:0000313" key="3">
    <source>
        <dbReference type="Proteomes" id="UP000682403"/>
    </source>
</evidence>
<dbReference type="Proteomes" id="UP000682403">
    <property type="component" value="Unassembled WGS sequence"/>
</dbReference>
<gene>
    <name evidence="2" type="ORF">J9317_03135</name>
</gene>
<evidence type="ECO:0000256" key="1">
    <source>
        <dbReference type="SAM" id="MobiDB-lite"/>
    </source>
</evidence>
<sequence>MEIRKYTYQEIGADLIALDVMNRTRSLTPGSTGAGGADEERIDRTIFRRT</sequence>